<dbReference type="InterPro" id="IPR026017">
    <property type="entry name" value="Lumazine-bd_dom"/>
</dbReference>
<comment type="catalytic activity">
    <reaction evidence="1">
        <text>2 6,7-dimethyl-8-(1-D-ribityl)lumazine + H(+) = 5-amino-6-(D-ribitylamino)uracil + riboflavin</text>
        <dbReference type="Rhea" id="RHEA:20772"/>
        <dbReference type="ChEBI" id="CHEBI:15378"/>
        <dbReference type="ChEBI" id="CHEBI:15934"/>
        <dbReference type="ChEBI" id="CHEBI:57986"/>
        <dbReference type="ChEBI" id="CHEBI:58201"/>
        <dbReference type="EC" id="2.5.1.9"/>
    </reaction>
</comment>
<feature type="repeat" description="Lumazine-binding" evidence="9">
    <location>
        <begin position="1"/>
        <end position="65"/>
    </location>
</feature>
<name>A0A0G1XVX1_9BACT</name>
<dbReference type="Pfam" id="PF00677">
    <property type="entry name" value="Lum_binding"/>
    <property type="match status" value="1"/>
</dbReference>
<reference evidence="11 12" key="1">
    <citation type="journal article" date="2015" name="Nature">
        <title>rRNA introns, odd ribosomes, and small enigmatic genomes across a large radiation of phyla.</title>
        <authorList>
            <person name="Brown C.T."/>
            <person name="Hug L.A."/>
            <person name="Thomas B.C."/>
            <person name="Sharon I."/>
            <person name="Castelle C.J."/>
            <person name="Singh A."/>
            <person name="Wilkins M.J."/>
            <person name="Williams K.H."/>
            <person name="Banfield J.F."/>
        </authorList>
    </citation>
    <scope>NUCLEOTIDE SEQUENCE [LARGE SCALE GENOMIC DNA]</scope>
</reference>
<organism evidence="11 12">
    <name type="scientific">Candidatus Uhrbacteria bacterium GW2011_GWC2_53_7</name>
    <dbReference type="NCBI Taxonomy" id="1618986"/>
    <lineage>
        <taxon>Bacteria</taxon>
        <taxon>Candidatus Uhriibacteriota</taxon>
    </lineage>
</organism>
<protein>
    <recommendedName>
        <fullName evidence="5">Riboflavin synthase</fullName>
        <ecNumber evidence="4">2.5.1.9</ecNumber>
    </recommendedName>
</protein>
<evidence type="ECO:0000256" key="9">
    <source>
        <dbReference type="PROSITE-ProRule" id="PRU00524"/>
    </source>
</evidence>
<gene>
    <name evidence="11" type="ORF">UY82_C0051G0003</name>
</gene>
<evidence type="ECO:0000256" key="5">
    <source>
        <dbReference type="ARBA" id="ARBA00013950"/>
    </source>
</evidence>
<evidence type="ECO:0000256" key="1">
    <source>
        <dbReference type="ARBA" id="ARBA00000968"/>
    </source>
</evidence>
<evidence type="ECO:0000313" key="12">
    <source>
        <dbReference type="Proteomes" id="UP000033865"/>
    </source>
</evidence>
<dbReference type="AlphaFoldDB" id="A0A0G1XVX1"/>
<dbReference type="GO" id="GO:0009231">
    <property type="term" value="P:riboflavin biosynthetic process"/>
    <property type="evidence" value="ECO:0007669"/>
    <property type="project" value="UniProtKB-KW"/>
</dbReference>
<dbReference type="InterPro" id="IPR001783">
    <property type="entry name" value="Lumazine-bd"/>
</dbReference>
<evidence type="ECO:0000256" key="7">
    <source>
        <dbReference type="ARBA" id="ARBA00022679"/>
    </source>
</evidence>
<dbReference type="SUPFAM" id="SSF63380">
    <property type="entry name" value="Riboflavin synthase domain-like"/>
    <property type="match status" value="1"/>
</dbReference>
<comment type="caution">
    <text evidence="11">The sequence shown here is derived from an EMBL/GenBank/DDBJ whole genome shotgun (WGS) entry which is preliminary data.</text>
</comment>
<feature type="domain" description="Lumazine-binding" evidence="10">
    <location>
        <begin position="1"/>
        <end position="65"/>
    </location>
</feature>
<dbReference type="InterPro" id="IPR017938">
    <property type="entry name" value="Riboflavin_synthase-like_b-brl"/>
</dbReference>
<dbReference type="GO" id="GO:0004746">
    <property type="term" value="F:riboflavin synthase activity"/>
    <property type="evidence" value="ECO:0007669"/>
    <property type="project" value="UniProtKB-EC"/>
</dbReference>
<comment type="pathway">
    <text evidence="3">Cofactor biosynthesis; riboflavin biosynthesis; riboflavin from 2-hydroxy-3-oxobutyl phosphate and 5-amino-6-(D-ribitylamino)uracil: step 2/2.</text>
</comment>
<accession>A0A0G1XVX1</accession>
<dbReference type="EC" id="2.5.1.9" evidence="4"/>
<evidence type="ECO:0000256" key="4">
    <source>
        <dbReference type="ARBA" id="ARBA00012827"/>
    </source>
</evidence>
<evidence type="ECO:0000256" key="2">
    <source>
        <dbReference type="ARBA" id="ARBA00002803"/>
    </source>
</evidence>
<evidence type="ECO:0000256" key="8">
    <source>
        <dbReference type="ARBA" id="ARBA00022737"/>
    </source>
</evidence>
<evidence type="ECO:0000256" key="6">
    <source>
        <dbReference type="ARBA" id="ARBA00022619"/>
    </source>
</evidence>
<sequence>MAMIAPRGSIAIDGVSLTVVSCKETSFRVSLLPETLRATTLGKLKSGSKVNLEIDMLARYAYEFLHKN</sequence>
<evidence type="ECO:0000313" key="11">
    <source>
        <dbReference type="EMBL" id="KKW35070.1"/>
    </source>
</evidence>
<keyword evidence="7" id="KW-0808">Transferase</keyword>
<dbReference type="PANTHER" id="PTHR21098">
    <property type="entry name" value="RIBOFLAVIN SYNTHASE ALPHA CHAIN"/>
    <property type="match status" value="1"/>
</dbReference>
<comment type="function">
    <text evidence="2">Catalyzes the dismutation of two molecules of 6,7-dimethyl-8-ribityllumazine, resulting in the formation of riboflavin and 5-amino-6-(D-ribitylamino)uracil.</text>
</comment>
<dbReference type="PANTHER" id="PTHR21098:SF12">
    <property type="entry name" value="RIBOFLAVIN SYNTHASE"/>
    <property type="match status" value="1"/>
</dbReference>
<dbReference type="EMBL" id="LCRN01000051">
    <property type="protein sequence ID" value="KKW35070.1"/>
    <property type="molecule type" value="Genomic_DNA"/>
</dbReference>
<keyword evidence="6" id="KW-0686">Riboflavin biosynthesis</keyword>
<keyword evidence="8" id="KW-0677">Repeat</keyword>
<dbReference type="InterPro" id="IPR023366">
    <property type="entry name" value="ATP_synth_asu-like_sf"/>
</dbReference>
<dbReference type="Proteomes" id="UP000033865">
    <property type="component" value="Unassembled WGS sequence"/>
</dbReference>
<dbReference type="PATRIC" id="fig|1618986.3.peg.563"/>
<dbReference type="Gene3D" id="2.40.30.20">
    <property type="match status" value="1"/>
</dbReference>
<proteinExistence type="predicted"/>
<dbReference type="PROSITE" id="PS51177">
    <property type="entry name" value="LUMAZINE_BIND"/>
    <property type="match status" value="1"/>
</dbReference>
<evidence type="ECO:0000256" key="3">
    <source>
        <dbReference type="ARBA" id="ARBA00004887"/>
    </source>
</evidence>
<evidence type="ECO:0000259" key="10">
    <source>
        <dbReference type="PROSITE" id="PS51177"/>
    </source>
</evidence>